<dbReference type="InterPro" id="IPR013154">
    <property type="entry name" value="ADH-like_N"/>
</dbReference>
<proteinExistence type="inferred from homology"/>
<reference evidence="5" key="1">
    <citation type="journal article" date="2020" name="Stud. Mycol.">
        <title>101 Dothideomycetes genomes: a test case for predicting lifestyles and emergence of pathogens.</title>
        <authorList>
            <person name="Haridas S."/>
            <person name="Albert R."/>
            <person name="Binder M."/>
            <person name="Bloem J."/>
            <person name="Labutti K."/>
            <person name="Salamov A."/>
            <person name="Andreopoulos B."/>
            <person name="Baker S."/>
            <person name="Barry K."/>
            <person name="Bills G."/>
            <person name="Bluhm B."/>
            <person name="Cannon C."/>
            <person name="Castanera R."/>
            <person name="Culley D."/>
            <person name="Daum C."/>
            <person name="Ezra D."/>
            <person name="Gonzalez J."/>
            <person name="Henrissat B."/>
            <person name="Kuo A."/>
            <person name="Liang C."/>
            <person name="Lipzen A."/>
            <person name="Lutzoni F."/>
            <person name="Magnuson J."/>
            <person name="Mondo S."/>
            <person name="Nolan M."/>
            <person name="Ohm R."/>
            <person name="Pangilinan J."/>
            <person name="Park H.-J."/>
            <person name="Ramirez L."/>
            <person name="Alfaro M."/>
            <person name="Sun H."/>
            <person name="Tritt A."/>
            <person name="Yoshinaga Y."/>
            <person name="Zwiers L.-H."/>
            <person name="Turgeon B."/>
            <person name="Goodwin S."/>
            <person name="Spatafora J."/>
            <person name="Crous P."/>
            <person name="Grigoriev I."/>
        </authorList>
    </citation>
    <scope>NUCLEOTIDE SEQUENCE</scope>
    <source>
        <strain evidence="5">CBS 101060</strain>
    </source>
</reference>
<dbReference type="InterPro" id="IPR036291">
    <property type="entry name" value="NAD(P)-bd_dom_sf"/>
</dbReference>
<dbReference type="Gene3D" id="3.40.50.720">
    <property type="entry name" value="NAD(P)-binding Rossmann-like Domain"/>
    <property type="match status" value="1"/>
</dbReference>
<dbReference type="SUPFAM" id="SSF50129">
    <property type="entry name" value="GroES-like"/>
    <property type="match status" value="1"/>
</dbReference>
<dbReference type="GO" id="GO:0016651">
    <property type="term" value="F:oxidoreductase activity, acting on NAD(P)H"/>
    <property type="evidence" value="ECO:0007669"/>
    <property type="project" value="InterPro"/>
</dbReference>
<accession>A0A9P4SFN5</accession>
<dbReference type="InterPro" id="IPR020843">
    <property type="entry name" value="ER"/>
</dbReference>
<protein>
    <submittedName>
        <fullName evidence="5">GroES-like protein</fullName>
    </submittedName>
</protein>
<organism evidence="5 6">
    <name type="scientific">Patellaria atrata CBS 101060</name>
    <dbReference type="NCBI Taxonomy" id="1346257"/>
    <lineage>
        <taxon>Eukaryota</taxon>
        <taxon>Fungi</taxon>
        <taxon>Dikarya</taxon>
        <taxon>Ascomycota</taxon>
        <taxon>Pezizomycotina</taxon>
        <taxon>Dothideomycetes</taxon>
        <taxon>Dothideomycetes incertae sedis</taxon>
        <taxon>Patellariales</taxon>
        <taxon>Patellariaceae</taxon>
        <taxon>Patellaria</taxon>
    </lineage>
</organism>
<dbReference type="PANTHER" id="PTHR45348:SF5">
    <property type="entry name" value="OXIDOREDUCTASE, PUTATIVE (AFU_ORTHOLOGUE AFUA_8G01420)-RELATED"/>
    <property type="match status" value="1"/>
</dbReference>
<dbReference type="EMBL" id="MU006092">
    <property type="protein sequence ID" value="KAF2840937.1"/>
    <property type="molecule type" value="Genomic_DNA"/>
</dbReference>
<comment type="similarity">
    <text evidence="1">Belongs to the zinc-containing alcohol dehydrogenase family.</text>
</comment>
<dbReference type="CDD" id="cd08249">
    <property type="entry name" value="enoyl_reductase_like"/>
    <property type="match status" value="1"/>
</dbReference>
<keyword evidence="3" id="KW-0560">Oxidoreductase</keyword>
<comment type="subunit">
    <text evidence="2">Monomer.</text>
</comment>
<sequence length="326" mass="35104">MREAIIHKDLQVEIIDSLIPEPGPDQVVTKVVVSGSNPKDWKVPEWTSQTLNHGDDIAGIVHKVGANVTEFKPGDRVAAFHEMVTPGGSYAEYALSWAYTTFHIPNNISFEEASTLPLASMTAAVGLYQSSTLSLPPPWSPHPPSFPPTPLIIYGASTAVGAYALQLASLSNVHPIIAVAGRGIPFVRTLLDESKGDKVVDYRSGNVVAELKKALGGEGVRWAFDAVSERGSYGYIGEVMRPPPKLTTVLFTSDYSALPPHIQHSQTSVGSVHKDAQDFGYVFFRYFSRLLADGRLRPHPHEVVPGGLGGVETVVRRGKGGRAGCV</sequence>
<dbReference type="InterPro" id="IPR011032">
    <property type="entry name" value="GroES-like_sf"/>
</dbReference>
<evidence type="ECO:0000256" key="2">
    <source>
        <dbReference type="ARBA" id="ARBA00011245"/>
    </source>
</evidence>
<evidence type="ECO:0000313" key="5">
    <source>
        <dbReference type="EMBL" id="KAF2840937.1"/>
    </source>
</evidence>
<evidence type="ECO:0000313" key="6">
    <source>
        <dbReference type="Proteomes" id="UP000799429"/>
    </source>
</evidence>
<dbReference type="InterPro" id="IPR047122">
    <property type="entry name" value="Trans-enoyl_RdTase-like"/>
</dbReference>
<feature type="domain" description="Enoyl reductase (ER)" evidence="4">
    <location>
        <begin position="13"/>
        <end position="315"/>
    </location>
</feature>
<gene>
    <name evidence="5" type="ORF">M501DRAFT_1010118</name>
</gene>
<dbReference type="SUPFAM" id="SSF51735">
    <property type="entry name" value="NAD(P)-binding Rossmann-fold domains"/>
    <property type="match status" value="1"/>
</dbReference>
<dbReference type="OrthoDB" id="3233595at2759"/>
<dbReference type="AlphaFoldDB" id="A0A9P4SFN5"/>
<evidence type="ECO:0000256" key="3">
    <source>
        <dbReference type="ARBA" id="ARBA00023002"/>
    </source>
</evidence>
<evidence type="ECO:0000256" key="1">
    <source>
        <dbReference type="ARBA" id="ARBA00008072"/>
    </source>
</evidence>
<dbReference type="Gene3D" id="3.90.180.10">
    <property type="entry name" value="Medium-chain alcohol dehydrogenases, catalytic domain"/>
    <property type="match status" value="1"/>
</dbReference>
<dbReference type="PANTHER" id="PTHR45348">
    <property type="entry name" value="HYPOTHETICAL OXIDOREDUCTASE (EUROFUNG)"/>
    <property type="match status" value="1"/>
</dbReference>
<dbReference type="Proteomes" id="UP000799429">
    <property type="component" value="Unassembled WGS sequence"/>
</dbReference>
<evidence type="ECO:0000259" key="4">
    <source>
        <dbReference type="SMART" id="SM00829"/>
    </source>
</evidence>
<dbReference type="SMART" id="SM00829">
    <property type="entry name" value="PKS_ER"/>
    <property type="match status" value="1"/>
</dbReference>
<dbReference type="Pfam" id="PF08240">
    <property type="entry name" value="ADH_N"/>
    <property type="match status" value="1"/>
</dbReference>
<comment type="caution">
    <text evidence="5">The sequence shown here is derived from an EMBL/GenBank/DDBJ whole genome shotgun (WGS) entry which is preliminary data.</text>
</comment>
<name>A0A9P4SFN5_9PEZI</name>
<keyword evidence="6" id="KW-1185">Reference proteome</keyword>